<feature type="region of interest" description="Disordered" evidence="4">
    <location>
        <begin position="183"/>
        <end position="210"/>
    </location>
</feature>
<dbReference type="PROSITE" id="PS00678">
    <property type="entry name" value="WD_REPEATS_1"/>
    <property type="match status" value="7"/>
</dbReference>
<feature type="repeat" description="WD" evidence="3">
    <location>
        <begin position="761"/>
        <end position="785"/>
    </location>
</feature>
<dbReference type="InterPro" id="IPR027417">
    <property type="entry name" value="P-loop_NTPase"/>
</dbReference>
<name>A0ABT0ZFT0_9ACTN</name>
<evidence type="ECO:0000256" key="4">
    <source>
        <dbReference type="SAM" id="MobiDB-lite"/>
    </source>
</evidence>
<protein>
    <submittedName>
        <fullName evidence="6">XRE family transcriptional regulator</fullName>
    </submittedName>
</protein>
<evidence type="ECO:0000256" key="3">
    <source>
        <dbReference type="PROSITE-ProRule" id="PRU00221"/>
    </source>
</evidence>
<dbReference type="Gene3D" id="3.40.50.300">
    <property type="entry name" value="P-loop containing nucleotide triphosphate hydrolases"/>
    <property type="match status" value="1"/>
</dbReference>
<dbReference type="InterPro" id="IPR001680">
    <property type="entry name" value="WD40_rpt"/>
</dbReference>
<dbReference type="PANTHER" id="PTHR19879:SF9">
    <property type="entry name" value="TRANSCRIPTION INITIATION FACTOR TFIID SUBUNIT 5"/>
    <property type="match status" value="1"/>
</dbReference>
<dbReference type="Pfam" id="PF20703">
    <property type="entry name" value="nSTAND1"/>
    <property type="match status" value="1"/>
</dbReference>
<gene>
    <name evidence="6" type="ORF">NGF19_16765</name>
</gene>
<dbReference type="SUPFAM" id="SSF50998">
    <property type="entry name" value="Quinoprotein alcohol dehydrogenase-like"/>
    <property type="match status" value="1"/>
</dbReference>
<dbReference type="InterPro" id="IPR015943">
    <property type="entry name" value="WD40/YVTN_repeat-like_dom_sf"/>
</dbReference>
<dbReference type="SUPFAM" id="SSF50978">
    <property type="entry name" value="WD40 repeat-like"/>
    <property type="match status" value="1"/>
</dbReference>
<proteinExistence type="predicted"/>
<dbReference type="PROSITE" id="PS50294">
    <property type="entry name" value="WD_REPEATS_REGION"/>
    <property type="match status" value="12"/>
</dbReference>
<organism evidence="6 7">
    <name type="scientific">Streptomyces macrolidinus</name>
    <dbReference type="NCBI Taxonomy" id="2952607"/>
    <lineage>
        <taxon>Bacteria</taxon>
        <taxon>Bacillati</taxon>
        <taxon>Actinomycetota</taxon>
        <taxon>Actinomycetes</taxon>
        <taxon>Kitasatosporales</taxon>
        <taxon>Streptomycetaceae</taxon>
        <taxon>Streptomyces</taxon>
    </lineage>
</organism>
<dbReference type="Proteomes" id="UP001523219">
    <property type="component" value="Unassembled WGS sequence"/>
</dbReference>
<dbReference type="Pfam" id="PF00400">
    <property type="entry name" value="WD40"/>
    <property type="match status" value="13"/>
</dbReference>
<dbReference type="CDD" id="cd00200">
    <property type="entry name" value="WD40"/>
    <property type="match status" value="2"/>
</dbReference>
<dbReference type="Gene3D" id="2.130.10.10">
    <property type="entry name" value="YVTN repeat-like/Quinoprotein amine dehydrogenase"/>
    <property type="match status" value="5"/>
</dbReference>
<dbReference type="PANTHER" id="PTHR19879">
    <property type="entry name" value="TRANSCRIPTION INITIATION FACTOR TFIID"/>
    <property type="match status" value="1"/>
</dbReference>
<feature type="repeat" description="WD" evidence="3">
    <location>
        <begin position="965"/>
        <end position="998"/>
    </location>
</feature>
<feature type="repeat" description="WD" evidence="3">
    <location>
        <begin position="1010"/>
        <end position="1043"/>
    </location>
</feature>
<dbReference type="RefSeq" id="WP_252425734.1">
    <property type="nucleotide sequence ID" value="NZ_JAMWMR010000013.1"/>
</dbReference>
<keyword evidence="1 3" id="KW-0853">WD repeat</keyword>
<feature type="repeat" description="WD" evidence="3">
    <location>
        <begin position="1240"/>
        <end position="1281"/>
    </location>
</feature>
<feature type="repeat" description="WD" evidence="3">
    <location>
        <begin position="927"/>
        <end position="960"/>
    </location>
</feature>
<comment type="caution">
    <text evidence="6">The sequence shown here is derived from an EMBL/GenBank/DDBJ whole genome shotgun (WGS) entry which is preliminary data.</text>
</comment>
<feature type="repeat" description="WD" evidence="3">
    <location>
        <begin position="1055"/>
        <end position="1086"/>
    </location>
</feature>
<dbReference type="InterPro" id="IPR036322">
    <property type="entry name" value="WD40_repeat_dom_sf"/>
</dbReference>
<dbReference type="EMBL" id="JAMWMR010000013">
    <property type="protein sequence ID" value="MCN9242426.1"/>
    <property type="molecule type" value="Genomic_DNA"/>
</dbReference>
<keyword evidence="7" id="KW-1185">Reference proteome</keyword>
<feature type="repeat" description="WD" evidence="3">
    <location>
        <begin position="702"/>
        <end position="734"/>
    </location>
</feature>
<dbReference type="InterPro" id="IPR049052">
    <property type="entry name" value="nSTAND1"/>
</dbReference>
<dbReference type="InterPro" id="IPR019775">
    <property type="entry name" value="WD40_repeat_CS"/>
</dbReference>
<reference evidence="6 7" key="1">
    <citation type="submission" date="2022-05" db="EMBL/GenBank/DDBJ databases">
        <title>Streptomyces sp. nov. RY43-2 isolated from soil of a peat swamp forest.</title>
        <authorList>
            <person name="Kanchanasin P."/>
            <person name="Tanasupawat S."/>
            <person name="Phongsopitanun W."/>
        </authorList>
    </citation>
    <scope>NUCLEOTIDE SEQUENCE [LARGE SCALE GENOMIC DNA]</scope>
    <source>
        <strain evidence="6 7">RY43-2</strain>
    </source>
</reference>
<feature type="repeat" description="WD" evidence="3">
    <location>
        <begin position="1143"/>
        <end position="1176"/>
    </location>
</feature>
<sequence>MGDSPLLRLAEDLRQLRREAGSPTYRELARRTHYSAATLSAAAGGRVLPTLAVTLGYVRGCEGDTVLWKKRWQAVAAELARDEAAQAARERQEAPPYAGLAAFRTEDAERFFGRERLVAELARRLTGARLVTVVGASGAGKSSLLRAGLVPRRRTEYPGHPVVVLSPGPHPLEHCVALLGPADAERVDGGPEGGPSERDAASEGEPPVGPSAALDQAVRRLLAASPDAAELLLVVDQFEEVFTLCRDDAERSRFIDALLAVALAADSRCRIVVGVRADFYAHCAAHPALAAVMAEAQVVVGPMTSDELRRAVTRPATQAGCTVEGALLADIMTQADGQAAMLPLVSHALLETWRRRRGNTLTFSGFQAAGGLDGGLAHTAEEVWGTLDAAQQRIARHVLLRLTALGEGTEDTKRRIRRDELDADGRVDADRRVDADARTDGRRDPVGGTSADTALVLERFARARLLTLDRDTLEITHEALIRSWPRLRGWLTEDRDAVRVHRHLTEATADWEAVQRDPGALYRGVRLDQACEWAARTGAESLSSRERQFLTASRAAWEGEMAAAARGTRRLRRLALLLAVLLTGTAAATGIAVHAERQASRQRDIAVSQRVAQDAAALRLTDPARSVQLALAAYRLEPTSAARSAVLSSYATAYATQLTGSDTVEAVAYAPDGRLAATAGDDGTVRLVDTAAPDHARQVTTLTGHIGPVRALAFSPDGRLLASAGADGTLRLWNPHGAPKAAGRATRTAVRLPGSAAPPALVSVAFSPDGATVAAAGADGVVRVWRTAGEDSAPPVVLAEGQGELRAVAFAPDGRTLAAAGPAGTVLWRLGPSPARVTARLSAAEAVAFAPDGRTLATADEDRTVRLWRLGGDGPPSPLAALTGHTDTVRALAYSADGRTLASGGVDATVRLWDVANPRGDRPPTVLAGHTGYVSSLAFAPDGRTLASGSSDRTVRLWDLPVPALTGHTSSLYAVGFSPDGRTLATGSYDETLRLWDVADPLRPAPGPVLCGNRAAVNAVVFAPDGRLLASAGLDRTVRLWDVTDIRRPRPTEVTTAGSDAVNALAFAPDGRTLATGGADRTVRLWAVAGGRLRPLSARVAHRDQVGSVAFSPDGRLLASASRDRTVRLWAVADGRLRPLTVLTGHRDAVKAVAFAPDGRTLATASDDRTLRLWDVHGVRDGIRDRHVARLLAVSEGHTDAVKALAFTADSRTLASGGADHSVRLWDVADPRRPAPRAVLSGHSKPVDALAFAPDGHTLASGGEDWTALLWETDTDRVAARICRTAGASGLAPADRHRYLAGLPYRRPCGSAR</sequence>
<feature type="repeat" description="WD" evidence="3">
    <location>
        <begin position="1195"/>
        <end position="1228"/>
    </location>
</feature>
<feature type="domain" description="Novel STAND NTPase 1" evidence="5">
    <location>
        <begin position="96"/>
        <end position="518"/>
    </location>
</feature>
<dbReference type="SMART" id="SM00320">
    <property type="entry name" value="WD40"/>
    <property type="match status" value="14"/>
</dbReference>
<dbReference type="PROSITE" id="PS50082">
    <property type="entry name" value="WD_REPEATS_2"/>
    <property type="match status" value="12"/>
</dbReference>
<dbReference type="InterPro" id="IPR011047">
    <property type="entry name" value="Quinoprotein_ADH-like_sf"/>
</dbReference>
<evidence type="ECO:0000313" key="7">
    <source>
        <dbReference type="Proteomes" id="UP001523219"/>
    </source>
</evidence>
<evidence type="ECO:0000259" key="5">
    <source>
        <dbReference type="Pfam" id="PF20703"/>
    </source>
</evidence>
<evidence type="ECO:0000313" key="6">
    <source>
        <dbReference type="EMBL" id="MCN9242426.1"/>
    </source>
</evidence>
<feature type="repeat" description="WD" evidence="3">
    <location>
        <begin position="882"/>
        <end position="915"/>
    </location>
</feature>
<dbReference type="SUPFAM" id="SSF52540">
    <property type="entry name" value="P-loop containing nucleoside triphosphate hydrolases"/>
    <property type="match status" value="1"/>
</dbReference>
<feature type="repeat" description="WD" evidence="3">
    <location>
        <begin position="1099"/>
        <end position="1140"/>
    </location>
</feature>
<feature type="compositionally biased region" description="Basic and acidic residues" evidence="4">
    <location>
        <begin position="183"/>
        <end position="201"/>
    </location>
</feature>
<dbReference type="PRINTS" id="PR00320">
    <property type="entry name" value="GPROTEINBRPT"/>
</dbReference>
<keyword evidence="2" id="KW-0677">Repeat</keyword>
<accession>A0ABT0ZFT0</accession>
<evidence type="ECO:0000256" key="2">
    <source>
        <dbReference type="ARBA" id="ARBA00022737"/>
    </source>
</evidence>
<evidence type="ECO:0000256" key="1">
    <source>
        <dbReference type="ARBA" id="ARBA00022574"/>
    </source>
</evidence>
<feature type="repeat" description="WD" evidence="3">
    <location>
        <begin position="837"/>
        <end position="870"/>
    </location>
</feature>
<dbReference type="InterPro" id="IPR020472">
    <property type="entry name" value="WD40_PAC1"/>
</dbReference>